<dbReference type="EMBL" id="CP019948">
    <property type="protein sequence ID" value="ARN82895.1"/>
    <property type="molecule type" value="Genomic_DNA"/>
</dbReference>
<evidence type="ECO:0000313" key="3">
    <source>
        <dbReference type="Proteomes" id="UP000193978"/>
    </source>
</evidence>
<dbReference type="Proteomes" id="UP000193978">
    <property type="component" value="Chromosome"/>
</dbReference>
<protein>
    <submittedName>
        <fullName evidence="2">Uncharacterized protein</fullName>
    </submittedName>
</protein>
<proteinExistence type="predicted"/>
<accession>A0A1W6MZ89</accession>
<evidence type="ECO:0000256" key="1">
    <source>
        <dbReference type="SAM" id="MobiDB-lite"/>
    </source>
</evidence>
<dbReference type="KEGG" id="mbry:B1812_19475"/>
<organism evidence="2 3">
    <name type="scientific">Methylocystis bryophila</name>
    <dbReference type="NCBI Taxonomy" id="655015"/>
    <lineage>
        <taxon>Bacteria</taxon>
        <taxon>Pseudomonadati</taxon>
        <taxon>Pseudomonadota</taxon>
        <taxon>Alphaproteobacteria</taxon>
        <taxon>Hyphomicrobiales</taxon>
        <taxon>Methylocystaceae</taxon>
        <taxon>Methylocystis</taxon>
    </lineage>
</organism>
<keyword evidence="3" id="KW-1185">Reference proteome</keyword>
<feature type="region of interest" description="Disordered" evidence="1">
    <location>
        <begin position="20"/>
        <end position="66"/>
    </location>
</feature>
<sequence>MKAPRNYAALSESLTRVLQKRRSAKPTELNAAHVSPAHQLENHASLRRRPGAMSSVRKGLSSKSKT</sequence>
<evidence type="ECO:0000313" key="2">
    <source>
        <dbReference type="EMBL" id="ARN82895.1"/>
    </source>
</evidence>
<name>A0A1W6MZ89_9HYPH</name>
<dbReference type="AlphaFoldDB" id="A0A1W6MZ89"/>
<reference evidence="2 3" key="1">
    <citation type="submission" date="2017-02" db="EMBL/GenBank/DDBJ databases">
        <authorList>
            <person name="Peterson S.W."/>
        </authorList>
    </citation>
    <scope>NUCLEOTIDE SEQUENCE [LARGE SCALE GENOMIC DNA]</scope>
    <source>
        <strain evidence="2 3">S285</strain>
    </source>
</reference>
<gene>
    <name evidence="2" type="ORF">B1812_19475</name>
</gene>